<evidence type="ECO:0008006" key="5">
    <source>
        <dbReference type="Google" id="ProtNLM"/>
    </source>
</evidence>
<proteinExistence type="predicted"/>
<evidence type="ECO:0000313" key="3">
    <source>
        <dbReference type="EMBL" id="MEQ2562673.1"/>
    </source>
</evidence>
<evidence type="ECO:0000256" key="2">
    <source>
        <dbReference type="SAM" id="Phobius"/>
    </source>
</evidence>
<keyword evidence="2" id="KW-1133">Transmembrane helix</keyword>
<keyword evidence="2" id="KW-0812">Transmembrane</keyword>
<comment type="caution">
    <text evidence="3">The sequence shown here is derived from an EMBL/GenBank/DDBJ whole genome shotgun (WGS) entry which is preliminary data.</text>
</comment>
<dbReference type="SUPFAM" id="SSF49452">
    <property type="entry name" value="Starch-binding domain-like"/>
    <property type="match status" value="1"/>
</dbReference>
<evidence type="ECO:0000256" key="1">
    <source>
        <dbReference type="SAM" id="MobiDB-lite"/>
    </source>
</evidence>
<gene>
    <name evidence="3" type="ORF">WMO41_05785</name>
</gene>
<dbReference type="InterPro" id="IPR013784">
    <property type="entry name" value="Carb-bd-like_fold"/>
</dbReference>
<reference evidence="3 4" key="1">
    <citation type="submission" date="2024-03" db="EMBL/GenBank/DDBJ databases">
        <title>Human intestinal bacterial collection.</title>
        <authorList>
            <person name="Pauvert C."/>
            <person name="Hitch T.C.A."/>
            <person name="Clavel T."/>
        </authorList>
    </citation>
    <scope>NUCLEOTIDE SEQUENCE [LARGE SCALE GENOMIC DNA]</scope>
    <source>
        <strain evidence="3 4">CLA-AP-H27</strain>
    </source>
</reference>
<feature type="compositionally biased region" description="Low complexity" evidence="1">
    <location>
        <begin position="372"/>
        <end position="405"/>
    </location>
</feature>
<dbReference type="EMBL" id="JBBMFJ010000008">
    <property type="protein sequence ID" value="MEQ2562673.1"/>
    <property type="molecule type" value="Genomic_DNA"/>
</dbReference>
<feature type="compositionally biased region" description="Polar residues" evidence="1">
    <location>
        <begin position="360"/>
        <end position="371"/>
    </location>
</feature>
<organism evidence="3 4">
    <name type="scientific">Ventrimonas faecis</name>
    <dbReference type="NCBI Taxonomy" id="3133170"/>
    <lineage>
        <taxon>Bacteria</taxon>
        <taxon>Bacillati</taxon>
        <taxon>Bacillota</taxon>
        <taxon>Clostridia</taxon>
        <taxon>Lachnospirales</taxon>
        <taxon>Lachnospiraceae</taxon>
        <taxon>Ventrimonas</taxon>
    </lineage>
</organism>
<keyword evidence="2" id="KW-0472">Membrane</keyword>
<evidence type="ECO:0000313" key="4">
    <source>
        <dbReference type="Proteomes" id="UP001437460"/>
    </source>
</evidence>
<keyword evidence="4" id="KW-1185">Reference proteome</keyword>
<feature type="compositionally biased region" description="Gly residues" evidence="1">
    <location>
        <begin position="406"/>
        <end position="424"/>
    </location>
</feature>
<protein>
    <recommendedName>
        <fullName evidence="5">Carboxypeptidase regulatory-like domain-containing protein</fullName>
    </recommendedName>
</protein>
<dbReference type="Gene3D" id="2.60.40.1120">
    <property type="entry name" value="Carboxypeptidase-like, regulatory domain"/>
    <property type="match status" value="1"/>
</dbReference>
<dbReference type="Proteomes" id="UP001437460">
    <property type="component" value="Unassembled WGS sequence"/>
</dbReference>
<feature type="region of interest" description="Disordered" evidence="1">
    <location>
        <begin position="338"/>
        <end position="441"/>
    </location>
</feature>
<sequence>MKPEYNRHQFQHSKSQRTRRRIMLLALILLLLILISSCSLMYRLGKRAKDQAEPNQQTIKVEPEAETETALSVYGVVRYTNGMPCSNHIVELHSTPKTAQTGEDGSFFFYDVERGNHTLYVKDASGQEKASMSLNISEHQDKGIQHVKVSELDQQIRFEIPVNTILLDMDLEVDEQNQNVLFDADGVSAALTEGRVLTPSGSVQVKENEAVAFASGHYMLPDGTIVLNNGGILLPQQTYLPPNAAGEDLPDGIQMDADGILHLTDGTQINRSSLQITFLNGMVIQPGFTVKMPDGSILDIPDFGDNAYLIREKNSGLIGTGTAGSRNVGIVNEMQEHGNAGQEANQQTGSGADEEENASRRTGSAEDTNNQENSTASTETANASETAGENSAAGNTNTNGNTGNSGTAGGSGGSGDSGNSGGGTNPTRPAEEPETVEIGDVKTGKLWKQMASIDLFSDLKGEQAYEKLYPGIEGQYNFYIRNTMKEATYMTVAMEEEADGTNGGSIPLEYKILDGSGSVISGDWKSAAELKEFPVTLQPKQNVNYSIRWRWPYERTDSTGTGQAADAYDTKLGTSANLNHKLKLVIHIEQ</sequence>
<feature type="transmembrane region" description="Helical" evidence="2">
    <location>
        <begin position="21"/>
        <end position="42"/>
    </location>
</feature>
<accession>A0ABV1HL50</accession>
<name>A0ABV1HL50_9FIRM</name>